<name>V6LTM2_9EUKA</name>
<sequence length="203" mass="22447">MVLDTSWISLASYVRSPATLFTQGPVGEYCYCARKRTAVCSIRRLRSLNLALQHCLGPHAGQDLTVSSCSQANNSHISSVHGWQLREAVLLHVPTVECIHMVWNPRLRMQLQSIESKTLSLSPAAAIAFACAPQFRMVSWLTQYRHLLAIKERGRRLFAPQLRSGNGCLQRLTTSSTNYTAALLVSGDTATLAPRSAWIICPP</sequence>
<proteinExistence type="predicted"/>
<evidence type="ECO:0000313" key="1">
    <source>
        <dbReference type="EMBL" id="EST47935.1"/>
    </source>
</evidence>
<gene>
    <name evidence="1" type="ORF">SS50377_11954</name>
</gene>
<reference evidence="1" key="1">
    <citation type="journal article" date="2014" name="PLoS Genet.">
        <title>The Genome of Spironucleus salmonicida Highlights a Fish Pathogen Adapted to Fluctuating Environments.</title>
        <authorList>
            <person name="Xu F."/>
            <person name="Jerlstrom-Hultqvist J."/>
            <person name="Einarsson E."/>
            <person name="Astvaldsson A."/>
            <person name="Svard S.G."/>
            <person name="Andersson J.O."/>
        </authorList>
    </citation>
    <scope>NUCLEOTIDE SEQUENCE</scope>
</reference>
<dbReference type="EMBL" id="KI546017">
    <property type="protein sequence ID" value="EST47935.1"/>
    <property type="molecule type" value="Genomic_DNA"/>
</dbReference>
<dbReference type="AlphaFoldDB" id="V6LTM2"/>
<protein>
    <submittedName>
        <fullName evidence="1">Uncharacterized protein</fullName>
    </submittedName>
</protein>
<accession>V6LTM2</accession>
<organism evidence="1">
    <name type="scientific">Spironucleus salmonicida</name>
    <dbReference type="NCBI Taxonomy" id="348837"/>
    <lineage>
        <taxon>Eukaryota</taxon>
        <taxon>Metamonada</taxon>
        <taxon>Diplomonadida</taxon>
        <taxon>Hexamitidae</taxon>
        <taxon>Hexamitinae</taxon>
        <taxon>Spironucleus</taxon>
    </lineage>
</organism>